<dbReference type="FunFam" id="2.70.150.10:FF:000002">
    <property type="entry name" value="Copper-transporting ATPase 1, putative"/>
    <property type="match status" value="1"/>
</dbReference>
<evidence type="ECO:0000256" key="7">
    <source>
        <dbReference type="ARBA" id="ARBA00022741"/>
    </source>
</evidence>
<evidence type="ECO:0000256" key="11">
    <source>
        <dbReference type="ARBA" id="ARBA00023136"/>
    </source>
</evidence>
<comment type="subcellular location">
    <subcellularLocation>
        <location evidence="1">Membrane</location>
        <topology evidence="1">Multi-pass membrane protein</topology>
    </subcellularLocation>
</comment>
<dbReference type="EC" id="7.2.2.8" evidence="3"/>
<dbReference type="InterPro" id="IPR001757">
    <property type="entry name" value="P_typ_ATPase"/>
</dbReference>
<dbReference type="Pfam" id="PF00403">
    <property type="entry name" value="HMA"/>
    <property type="match status" value="1"/>
</dbReference>
<dbReference type="InterPro" id="IPR044492">
    <property type="entry name" value="P_typ_ATPase_HD_dom"/>
</dbReference>
<evidence type="ECO:0000256" key="4">
    <source>
        <dbReference type="ARBA" id="ARBA00022448"/>
    </source>
</evidence>
<dbReference type="Proteomes" id="UP001314263">
    <property type="component" value="Unassembled WGS sequence"/>
</dbReference>
<dbReference type="SUPFAM" id="SSF81653">
    <property type="entry name" value="Calcium ATPase, transduction domain A"/>
    <property type="match status" value="1"/>
</dbReference>
<feature type="transmembrane region" description="Helical" evidence="12">
    <location>
        <begin position="831"/>
        <end position="850"/>
    </location>
</feature>
<feature type="transmembrane region" description="Helical" evidence="12">
    <location>
        <begin position="189"/>
        <end position="212"/>
    </location>
</feature>
<dbReference type="InterPro" id="IPR036412">
    <property type="entry name" value="HAD-like_sf"/>
</dbReference>
<feature type="transmembrane region" description="Helical" evidence="12">
    <location>
        <begin position="288"/>
        <end position="308"/>
    </location>
</feature>
<feature type="compositionally biased region" description="Polar residues" evidence="13">
    <location>
        <begin position="909"/>
        <end position="918"/>
    </location>
</feature>
<dbReference type="GO" id="GO:0016020">
    <property type="term" value="C:membrane"/>
    <property type="evidence" value="ECO:0007669"/>
    <property type="project" value="UniProtKB-SubCell"/>
</dbReference>
<dbReference type="SUPFAM" id="SSF56784">
    <property type="entry name" value="HAD-like"/>
    <property type="match status" value="1"/>
</dbReference>
<evidence type="ECO:0000256" key="2">
    <source>
        <dbReference type="ARBA" id="ARBA00006024"/>
    </source>
</evidence>
<evidence type="ECO:0000313" key="16">
    <source>
        <dbReference type="Proteomes" id="UP001314263"/>
    </source>
</evidence>
<dbReference type="CDD" id="cd00371">
    <property type="entry name" value="HMA"/>
    <property type="match status" value="1"/>
</dbReference>
<dbReference type="PROSITE" id="PS00154">
    <property type="entry name" value="ATPASE_E1_E2"/>
    <property type="match status" value="1"/>
</dbReference>
<evidence type="ECO:0000256" key="1">
    <source>
        <dbReference type="ARBA" id="ARBA00004141"/>
    </source>
</evidence>
<feature type="region of interest" description="Disordered" evidence="13">
    <location>
        <begin position="649"/>
        <end position="679"/>
    </location>
</feature>
<feature type="region of interest" description="Disordered" evidence="13">
    <location>
        <begin position="894"/>
        <end position="918"/>
    </location>
</feature>
<dbReference type="GO" id="GO:0055070">
    <property type="term" value="P:copper ion homeostasis"/>
    <property type="evidence" value="ECO:0007669"/>
    <property type="project" value="TreeGrafter"/>
</dbReference>
<evidence type="ECO:0000259" key="14">
    <source>
        <dbReference type="PROSITE" id="PS50846"/>
    </source>
</evidence>
<dbReference type="GO" id="GO:0016887">
    <property type="term" value="F:ATP hydrolysis activity"/>
    <property type="evidence" value="ECO:0007669"/>
    <property type="project" value="InterPro"/>
</dbReference>
<dbReference type="Gene3D" id="3.40.1110.10">
    <property type="entry name" value="Calcium-transporting ATPase, cytoplasmic domain N"/>
    <property type="match status" value="1"/>
</dbReference>
<evidence type="ECO:0000256" key="13">
    <source>
        <dbReference type="SAM" id="MobiDB-lite"/>
    </source>
</evidence>
<dbReference type="SFLD" id="SFLDF00027">
    <property type="entry name" value="p-type_atpase"/>
    <property type="match status" value="1"/>
</dbReference>
<evidence type="ECO:0000313" key="15">
    <source>
        <dbReference type="EMBL" id="CAK0744033.1"/>
    </source>
</evidence>
<dbReference type="Gene3D" id="2.70.150.10">
    <property type="entry name" value="Calcium-transporting ATPase, cytoplasmic transduction domain A"/>
    <property type="match status" value="1"/>
</dbReference>
<dbReference type="EMBL" id="CAUYUE010000002">
    <property type="protein sequence ID" value="CAK0744033.1"/>
    <property type="molecule type" value="Genomic_DNA"/>
</dbReference>
<keyword evidence="11 12" id="KW-0472">Membrane</keyword>
<evidence type="ECO:0000256" key="12">
    <source>
        <dbReference type="RuleBase" id="RU362081"/>
    </source>
</evidence>
<feature type="transmembrane region" description="Helical" evidence="12">
    <location>
        <begin position="460"/>
        <end position="485"/>
    </location>
</feature>
<dbReference type="SUPFAM" id="SSF55008">
    <property type="entry name" value="HMA, heavy metal-associated domain"/>
    <property type="match status" value="1"/>
</dbReference>
<evidence type="ECO:0000256" key="3">
    <source>
        <dbReference type="ARBA" id="ARBA00012517"/>
    </source>
</evidence>
<keyword evidence="5 12" id="KW-0812">Transmembrane</keyword>
<dbReference type="SUPFAM" id="SSF81665">
    <property type="entry name" value="Calcium ATPase, transmembrane domain M"/>
    <property type="match status" value="1"/>
</dbReference>
<evidence type="ECO:0000256" key="8">
    <source>
        <dbReference type="ARBA" id="ARBA00022840"/>
    </source>
</evidence>
<feature type="compositionally biased region" description="Low complexity" evidence="13">
    <location>
        <begin position="600"/>
        <end position="613"/>
    </location>
</feature>
<dbReference type="FunFam" id="3.30.70.100:FF:000001">
    <property type="entry name" value="ATPase copper transporting beta"/>
    <property type="match status" value="1"/>
</dbReference>
<dbReference type="PROSITE" id="PS01047">
    <property type="entry name" value="HMA_1"/>
    <property type="match status" value="1"/>
</dbReference>
<dbReference type="Pfam" id="PF00122">
    <property type="entry name" value="E1-E2_ATPase"/>
    <property type="match status" value="1"/>
</dbReference>
<keyword evidence="10 12" id="KW-1133">Transmembrane helix</keyword>
<dbReference type="NCBIfam" id="TIGR01494">
    <property type="entry name" value="ATPase_P-type"/>
    <property type="match status" value="2"/>
</dbReference>
<dbReference type="InterPro" id="IPR036163">
    <property type="entry name" value="HMA_dom_sf"/>
</dbReference>
<comment type="caution">
    <text evidence="15">The sequence shown here is derived from an EMBL/GenBank/DDBJ whole genome shotgun (WGS) entry which is preliminary data.</text>
</comment>
<dbReference type="GO" id="GO:0005507">
    <property type="term" value="F:copper ion binding"/>
    <property type="evidence" value="ECO:0007669"/>
    <property type="project" value="TreeGrafter"/>
</dbReference>
<dbReference type="InterPro" id="IPR018303">
    <property type="entry name" value="ATPase_P-typ_P_site"/>
</dbReference>
<dbReference type="GO" id="GO:0140581">
    <property type="term" value="F:P-type monovalent copper transporter activity"/>
    <property type="evidence" value="ECO:0007669"/>
    <property type="project" value="UniProtKB-EC"/>
</dbReference>
<dbReference type="AlphaFoldDB" id="A0AAV1HUQ2"/>
<reference evidence="15 16" key="1">
    <citation type="submission" date="2023-10" db="EMBL/GenBank/DDBJ databases">
        <authorList>
            <person name="Maclean D."/>
            <person name="Macfadyen A."/>
        </authorList>
    </citation>
    <scope>NUCLEOTIDE SEQUENCE [LARGE SCALE GENOMIC DNA]</scope>
</reference>
<dbReference type="InterPro" id="IPR027256">
    <property type="entry name" value="P-typ_ATPase_IB"/>
</dbReference>
<dbReference type="NCBIfam" id="TIGR01525">
    <property type="entry name" value="ATPase-IB_hvy"/>
    <property type="match status" value="1"/>
</dbReference>
<comment type="similarity">
    <text evidence="2 12">Belongs to the cation transport ATPase (P-type) (TC 3.A.3) family. Type IB subfamily.</text>
</comment>
<feature type="transmembrane region" description="Helical" evidence="12">
    <location>
        <begin position="264"/>
        <end position="282"/>
    </location>
</feature>
<keyword evidence="6 12" id="KW-0479">Metal-binding</keyword>
<dbReference type="PRINTS" id="PR00120">
    <property type="entry name" value="HATPASE"/>
</dbReference>
<dbReference type="NCBIfam" id="TIGR01511">
    <property type="entry name" value="ATPase-IB1_Cu"/>
    <property type="match status" value="1"/>
</dbReference>
<dbReference type="Gene3D" id="3.40.50.1000">
    <property type="entry name" value="HAD superfamily/HAD-like"/>
    <property type="match status" value="1"/>
</dbReference>
<dbReference type="InterPro" id="IPR008250">
    <property type="entry name" value="ATPase_P-typ_transduc_dom_A_sf"/>
</dbReference>
<feature type="compositionally biased region" description="Basic and acidic residues" evidence="13">
    <location>
        <begin position="897"/>
        <end position="908"/>
    </location>
</feature>
<keyword evidence="4" id="KW-0813">Transport</keyword>
<feature type="domain" description="HMA" evidence="14">
    <location>
        <begin position="96"/>
        <end position="162"/>
    </location>
</feature>
<accession>A0AAV1HUQ2</accession>
<feature type="transmembrane region" description="Helical" evidence="12">
    <location>
        <begin position="505"/>
        <end position="529"/>
    </location>
</feature>
<dbReference type="GO" id="GO:0005524">
    <property type="term" value="F:ATP binding"/>
    <property type="evidence" value="ECO:0007669"/>
    <property type="project" value="UniProtKB-UniRule"/>
</dbReference>
<dbReference type="SFLD" id="SFLDG00002">
    <property type="entry name" value="C1.7:_P-type_atpase_like"/>
    <property type="match status" value="1"/>
</dbReference>
<sequence length="918" mass="94793">MASNFWRSTARMTSSLMHSCYKKPSLLRCSVLTPCLQTRRPPLAQRHSVGIPLGCPLSGATGKASHPGRGGYARGACYATLTAAEPSRDSGAPATETVMLDVSGMKCGGCSASVKRILLSNEGVQHAAVNLLTETAVVKLRPSESSAEQAAALLTDKGFPAKVRDVEEGLADSADAVQERKRAELQRSLWDLGLAWGLVLVCCTHHLGHWLHGLGWHGMAHGPILNALSNPTVSLGLGTVALLGPGRPLIKDGIMSLIRGNPNMNSLIGMGALTSFVAGLASPMAPGVAFDTSFLEEPVMLLAFVLLGRSLEARARLKASADLRTLAKLIPAESRLVIEPARTADNTPKALEVVSAPTSSIRQGDVLRVLPGERVPVDGEILDGRCALDESMLTGESALVNKAEGSQVTAGTVLFEAPITMRATSTGAGSTLSGIGRLVAAAQAREAPVQRLADTIAGRFCYTVIGASAATFAFWSLAGASMFPAALDTVAAAGSSAALMLGTKLAIDVLVIACPCALGLATPTAVLVASSMGAKRGLLLRGGDVLERIAKVDMVVFDKTGTLTQGKMQLASVQPSSGVSEDEVLRWAAAAESSARHPLAEAVQAAAESAGIEMPHSTESATVPGSGVRATVDGQRVFVGNQEWVSQQVGSSLHERQASHSRASTNSSTHRGTAEEQEGESVVYVGVDGRGMVGRLGFRDALRADSADVVRRLQDMSIRVALLSGDNAAAVAAAAAQAGIQEEDAWSGMRPEQKAAVVEQLRAGGAVVAMVGDGVNDAPALAAADVGMAISGGMDAASEAASVILLGDRLGQVVEAVVLGRATLHKIRQNLAWALAYNVVGIPLAAGALLPTMGFALNASAAGGLMAVSSLAVVSNSLLLRTYNLDMGTQKAVAESSQHEQGQKERMHQIQSSSPGAH</sequence>
<feature type="transmembrane region" description="Helical" evidence="12">
    <location>
        <begin position="224"/>
        <end position="243"/>
    </location>
</feature>
<dbReference type="PROSITE" id="PS50846">
    <property type="entry name" value="HMA_2"/>
    <property type="match status" value="1"/>
</dbReference>
<keyword evidence="8 12" id="KW-0067">ATP-binding</keyword>
<dbReference type="InterPro" id="IPR023298">
    <property type="entry name" value="ATPase_P-typ_TM_dom_sf"/>
</dbReference>
<evidence type="ECO:0000256" key="6">
    <source>
        <dbReference type="ARBA" id="ARBA00022723"/>
    </source>
</evidence>
<dbReference type="InterPro" id="IPR017969">
    <property type="entry name" value="Heavy-metal-associated_CS"/>
</dbReference>
<dbReference type="Pfam" id="PF00702">
    <property type="entry name" value="Hydrolase"/>
    <property type="match status" value="1"/>
</dbReference>
<evidence type="ECO:0000256" key="9">
    <source>
        <dbReference type="ARBA" id="ARBA00022967"/>
    </source>
</evidence>
<dbReference type="SFLD" id="SFLDS00003">
    <property type="entry name" value="Haloacid_Dehalogenase"/>
    <property type="match status" value="1"/>
</dbReference>
<dbReference type="PRINTS" id="PR00119">
    <property type="entry name" value="CATATPASE"/>
</dbReference>
<dbReference type="InterPro" id="IPR023299">
    <property type="entry name" value="ATPase_P-typ_cyto_dom_N"/>
</dbReference>
<keyword evidence="9" id="KW-1278">Translocase</keyword>
<feature type="region of interest" description="Disordered" evidence="13">
    <location>
        <begin position="600"/>
        <end position="627"/>
    </location>
</feature>
<dbReference type="GO" id="GO:0043682">
    <property type="term" value="F:P-type divalent copper transporter activity"/>
    <property type="evidence" value="ECO:0007669"/>
    <property type="project" value="TreeGrafter"/>
</dbReference>
<evidence type="ECO:0000256" key="10">
    <source>
        <dbReference type="ARBA" id="ARBA00022989"/>
    </source>
</evidence>
<proteinExistence type="inferred from homology"/>
<dbReference type="InterPro" id="IPR023214">
    <property type="entry name" value="HAD_sf"/>
</dbReference>
<dbReference type="InterPro" id="IPR059000">
    <property type="entry name" value="ATPase_P-type_domA"/>
</dbReference>
<organism evidence="15 16">
    <name type="scientific">Coccomyxa viridis</name>
    <dbReference type="NCBI Taxonomy" id="1274662"/>
    <lineage>
        <taxon>Eukaryota</taxon>
        <taxon>Viridiplantae</taxon>
        <taxon>Chlorophyta</taxon>
        <taxon>core chlorophytes</taxon>
        <taxon>Trebouxiophyceae</taxon>
        <taxon>Trebouxiophyceae incertae sedis</taxon>
        <taxon>Coccomyxaceae</taxon>
        <taxon>Coccomyxa</taxon>
    </lineage>
</organism>
<gene>
    <name evidence="15" type="ORF">CVIRNUC_001516</name>
</gene>
<dbReference type="InterPro" id="IPR006121">
    <property type="entry name" value="HMA_dom"/>
</dbReference>
<feature type="compositionally biased region" description="Polar residues" evidence="13">
    <location>
        <begin position="660"/>
        <end position="671"/>
    </location>
</feature>
<keyword evidence="7 12" id="KW-0547">Nucleotide-binding</keyword>
<keyword evidence="16" id="KW-1185">Reference proteome</keyword>
<name>A0AAV1HUQ2_9CHLO</name>
<dbReference type="PANTHER" id="PTHR43520">
    <property type="entry name" value="ATP7, ISOFORM B"/>
    <property type="match status" value="1"/>
</dbReference>
<dbReference type="PANTHER" id="PTHR43520:SF19">
    <property type="entry name" value="COPPER-TRANSPORTING ATPASE PAA2, CHLOROPLASTIC"/>
    <property type="match status" value="1"/>
</dbReference>
<feature type="transmembrane region" description="Helical" evidence="12">
    <location>
        <begin position="856"/>
        <end position="880"/>
    </location>
</feature>
<evidence type="ECO:0000256" key="5">
    <source>
        <dbReference type="ARBA" id="ARBA00022692"/>
    </source>
</evidence>
<protein>
    <recommendedName>
        <fullName evidence="3">P-type Cu(+) transporter</fullName>
        <ecNumber evidence="3">7.2.2.8</ecNumber>
    </recommendedName>
</protein>
<dbReference type="Gene3D" id="3.30.70.100">
    <property type="match status" value="1"/>
</dbReference>